<dbReference type="PANTHER" id="PTHR45586">
    <property type="entry name" value="TPR REPEAT-CONTAINING PROTEIN PA4667"/>
    <property type="match status" value="1"/>
</dbReference>
<protein>
    <submittedName>
        <fullName evidence="7">Methyltransferase</fullName>
    </submittedName>
</protein>
<dbReference type="eggNOG" id="KOG4626">
    <property type="taxonomic scope" value="Eukaryota"/>
</dbReference>
<dbReference type="PROSITE" id="PS50293">
    <property type="entry name" value="TPR_REGION"/>
    <property type="match status" value="1"/>
</dbReference>
<feature type="repeat" description="TPR" evidence="3">
    <location>
        <begin position="292"/>
        <end position="325"/>
    </location>
</feature>
<dbReference type="STRING" id="2880.D7G6X2"/>
<keyword evidence="7" id="KW-0489">Methyltransferase</keyword>
<dbReference type="Proteomes" id="UP000002630">
    <property type="component" value="Linkage Group LG02"/>
</dbReference>
<dbReference type="PANTHER" id="PTHR45586:SF1">
    <property type="entry name" value="LIPOPOLYSACCHARIDE ASSEMBLY PROTEIN B"/>
    <property type="match status" value="1"/>
</dbReference>
<evidence type="ECO:0000259" key="6">
    <source>
        <dbReference type="Pfam" id="PF08241"/>
    </source>
</evidence>
<dbReference type="Gene3D" id="1.25.40.10">
    <property type="entry name" value="Tetratricopeptide repeat domain"/>
    <property type="match status" value="2"/>
</dbReference>
<evidence type="ECO:0000256" key="2">
    <source>
        <dbReference type="ARBA" id="ARBA00022803"/>
    </source>
</evidence>
<dbReference type="SUPFAM" id="SSF48452">
    <property type="entry name" value="TPR-like"/>
    <property type="match status" value="1"/>
</dbReference>
<feature type="compositionally biased region" description="Polar residues" evidence="4">
    <location>
        <begin position="43"/>
        <end position="54"/>
    </location>
</feature>
<feature type="compositionally biased region" description="Acidic residues" evidence="4">
    <location>
        <begin position="665"/>
        <end position="683"/>
    </location>
</feature>
<feature type="region of interest" description="Disordered" evidence="4">
    <location>
        <begin position="34"/>
        <end position="119"/>
    </location>
</feature>
<feature type="chain" id="PRO_5003096215" evidence="5">
    <location>
        <begin position="26"/>
        <end position="738"/>
    </location>
</feature>
<dbReference type="AlphaFoldDB" id="D7G6X2"/>
<name>D7G6X2_ECTSI</name>
<dbReference type="Pfam" id="PF13414">
    <property type="entry name" value="TPR_11"/>
    <property type="match status" value="1"/>
</dbReference>
<feature type="repeat" description="TPR" evidence="3">
    <location>
        <begin position="435"/>
        <end position="468"/>
    </location>
</feature>
<dbReference type="Pfam" id="PF08241">
    <property type="entry name" value="Methyltransf_11"/>
    <property type="match status" value="1"/>
</dbReference>
<keyword evidence="5" id="KW-0732">Signal</keyword>
<dbReference type="InterPro" id="IPR011990">
    <property type="entry name" value="TPR-like_helical_dom_sf"/>
</dbReference>
<evidence type="ECO:0000313" key="8">
    <source>
        <dbReference type="Proteomes" id="UP000002630"/>
    </source>
</evidence>
<keyword evidence="2 3" id="KW-0802">TPR repeat</keyword>
<feature type="region of interest" description="Disordered" evidence="4">
    <location>
        <begin position="658"/>
        <end position="689"/>
    </location>
</feature>
<feature type="repeat" description="TPR" evidence="3">
    <location>
        <begin position="326"/>
        <end position="359"/>
    </location>
</feature>
<dbReference type="EMBL" id="FN649727">
    <property type="protein sequence ID" value="CBJ25665.1"/>
    <property type="molecule type" value="Genomic_DNA"/>
</dbReference>
<evidence type="ECO:0000256" key="4">
    <source>
        <dbReference type="SAM" id="MobiDB-lite"/>
    </source>
</evidence>
<dbReference type="InterPro" id="IPR029063">
    <property type="entry name" value="SAM-dependent_MTases_sf"/>
</dbReference>
<reference evidence="7 8" key="1">
    <citation type="journal article" date="2010" name="Nature">
        <title>The Ectocarpus genome and the independent evolution of multicellularity in brown algae.</title>
        <authorList>
            <person name="Cock J.M."/>
            <person name="Sterck L."/>
            <person name="Rouze P."/>
            <person name="Scornet D."/>
            <person name="Allen A.E."/>
            <person name="Amoutzias G."/>
            <person name="Anthouard V."/>
            <person name="Artiguenave F."/>
            <person name="Aury J.M."/>
            <person name="Badger J.H."/>
            <person name="Beszteri B."/>
            <person name="Billiau K."/>
            <person name="Bonnet E."/>
            <person name="Bothwell J.H."/>
            <person name="Bowler C."/>
            <person name="Boyen C."/>
            <person name="Brownlee C."/>
            <person name="Carrano C.J."/>
            <person name="Charrier B."/>
            <person name="Cho G.Y."/>
            <person name="Coelho S.M."/>
            <person name="Collen J."/>
            <person name="Corre E."/>
            <person name="Da Silva C."/>
            <person name="Delage L."/>
            <person name="Delaroque N."/>
            <person name="Dittami S.M."/>
            <person name="Doulbeau S."/>
            <person name="Elias M."/>
            <person name="Farnham G."/>
            <person name="Gachon C.M."/>
            <person name="Gschloessl B."/>
            <person name="Heesch S."/>
            <person name="Jabbari K."/>
            <person name="Jubin C."/>
            <person name="Kawai H."/>
            <person name="Kimura K."/>
            <person name="Kloareg B."/>
            <person name="Kupper F.C."/>
            <person name="Lang D."/>
            <person name="Le Bail A."/>
            <person name="Leblanc C."/>
            <person name="Lerouge P."/>
            <person name="Lohr M."/>
            <person name="Lopez P.J."/>
            <person name="Martens C."/>
            <person name="Maumus F."/>
            <person name="Michel G."/>
            <person name="Miranda-Saavedra D."/>
            <person name="Morales J."/>
            <person name="Moreau H."/>
            <person name="Motomura T."/>
            <person name="Nagasato C."/>
            <person name="Napoli C.A."/>
            <person name="Nelson D.R."/>
            <person name="Nyvall-Collen P."/>
            <person name="Peters A.F."/>
            <person name="Pommier C."/>
            <person name="Potin P."/>
            <person name="Poulain J."/>
            <person name="Quesneville H."/>
            <person name="Read B."/>
            <person name="Rensing S.A."/>
            <person name="Ritter A."/>
            <person name="Rousvoal S."/>
            <person name="Samanta M."/>
            <person name="Samson G."/>
            <person name="Schroeder D.C."/>
            <person name="Segurens B."/>
            <person name="Strittmatter M."/>
            <person name="Tonon T."/>
            <person name="Tregear J.W."/>
            <person name="Valentin K."/>
            <person name="von Dassow P."/>
            <person name="Yamagishi T."/>
            <person name="Van de Peer Y."/>
            <person name="Wincker P."/>
        </authorList>
    </citation>
    <scope>NUCLEOTIDE SEQUENCE [LARGE SCALE GENOMIC DNA]</scope>
    <source>
        <strain evidence="8">Ec32 / CCAP1310/4</strain>
    </source>
</reference>
<dbReference type="InterPro" id="IPR013105">
    <property type="entry name" value="TPR_2"/>
</dbReference>
<evidence type="ECO:0000313" key="7">
    <source>
        <dbReference type="EMBL" id="CBJ25665.1"/>
    </source>
</evidence>
<dbReference type="GO" id="GO:0032259">
    <property type="term" value="P:methylation"/>
    <property type="evidence" value="ECO:0007669"/>
    <property type="project" value="UniProtKB-KW"/>
</dbReference>
<dbReference type="EMBL" id="FN649035">
    <property type="protein sequence ID" value="CBJ25665.1"/>
    <property type="molecule type" value="Genomic_DNA"/>
</dbReference>
<dbReference type="PROSITE" id="PS50005">
    <property type="entry name" value="TPR"/>
    <property type="match status" value="3"/>
</dbReference>
<dbReference type="InParanoid" id="D7G6X2"/>
<feature type="domain" description="Methyltransferase type 11" evidence="6">
    <location>
        <begin position="562"/>
        <end position="655"/>
    </location>
</feature>
<evidence type="ECO:0000256" key="1">
    <source>
        <dbReference type="ARBA" id="ARBA00022737"/>
    </source>
</evidence>
<keyword evidence="8" id="KW-1185">Reference proteome</keyword>
<keyword evidence="7" id="KW-0808">Transferase</keyword>
<dbReference type="SUPFAM" id="SSF53335">
    <property type="entry name" value="S-adenosyl-L-methionine-dependent methyltransferases"/>
    <property type="match status" value="1"/>
</dbReference>
<accession>D7G6X2</accession>
<dbReference type="CDD" id="cd02440">
    <property type="entry name" value="AdoMet_MTases"/>
    <property type="match status" value="1"/>
</dbReference>
<dbReference type="GO" id="GO:0008757">
    <property type="term" value="F:S-adenosylmethionine-dependent methyltransferase activity"/>
    <property type="evidence" value="ECO:0007669"/>
    <property type="project" value="InterPro"/>
</dbReference>
<dbReference type="SMART" id="SM00028">
    <property type="entry name" value="TPR"/>
    <property type="match status" value="4"/>
</dbReference>
<feature type="compositionally biased region" description="Low complexity" evidence="4">
    <location>
        <begin position="59"/>
        <end position="75"/>
    </location>
</feature>
<dbReference type="InterPro" id="IPR051012">
    <property type="entry name" value="CellSynth/LPSAsmb/PSIAsmb"/>
</dbReference>
<dbReference type="InterPro" id="IPR013216">
    <property type="entry name" value="Methyltransf_11"/>
</dbReference>
<feature type="signal peptide" evidence="5">
    <location>
        <begin position="1"/>
        <end position="25"/>
    </location>
</feature>
<proteinExistence type="predicted"/>
<evidence type="ECO:0000256" key="3">
    <source>
        <dbReference type="PROSITE-ProRule" id="PRU00339"/>
    </source>
</evidence>
<gene>
    <name evidence="7" type="ORF">Esi_0008_0070</name>
</gene>
<organism evidence="7 8">
    <name type="scientific">Ectocarpus siliculosus</name>
    <name type="common">Brown alga</name>
    <name type="synonym">Conferva siliculosa</name>
    <dbReference type="NCBI Taxonomy" id="2880"/>
    <lineage>
        <taxon>Eukaryota</taxon>
        <taxon>Sar</taxon>
        <taxon>Stramenopiles</taxon>
        <taxon>Ochrophyta</taxon>
        <taxon>PX clade</taxon>
        <taxon>Phaeophyceae</taxon>
        <taxon>Ectocarpales</taxon>
        <taxon>Ectocarpaceae</taxon>
        <taxon>Ectocarpus</taxon>
    </lineage>
</organism>
<keyword evidence="1" id="KW-0677">Repeat</keyword>
<dbReference type="Gene3D" id="3.40.50.150">
    <property type="entry name" value="Vaccinia Virus protein VP39"/>
    <property type="match status" value="1"/>
</dbReference>
<sequence length="738" mass="80169">MRCCSLAGVDVALLLLAGAARSGEAFLFSGLRVPSTPRRQHDPSPSSNTQQQHAASGGRLLPTTSRPPSTASTLRATPADDATGQQILEYPGMTDDQEGGAPEGRQEGAAQPPPIPKDTTRRAVALDGTALAFRPPTTQDFHKLGMGDWVAQKGLAVALVALGATEQAAGEPVIGAPLAGAVVEAMGGGSSVATQVCLLRHRREDGVAEAVEHALLDETINRFLNDGARISQLRVEIDDSPQSVDYYSRHGFIRSVEAASEGRVLLAGDRVAALGAIQASLTGGDDQGTVGAVVMNLMARLLHDAGNLQGAVDAYLKALELDPTRSEVFRGLGGAYQSQGQHQMAFASYQQAINLAPWDLLAYLKLGMLYEDLAVGKYEEAGDHAIRCFQYYLQHSGSEDTDVLTRLGNLQVMRLDPGSAVETYRRALAVDKSLSNVWFNLANAYLKLGEEEEAATCLKEKLRLDPDPNAGVSARYLLASLEADPGRLTESDQLAYARELFDYYAPKYDDHMRKKLLYTGPRLLRKNMKEVYNATFQSFPDEIQSAHNGDVLSYLNGSLDILDLGCGTGLIGSWFKDYARKLVGVDISPTMLDMATKKGCYHELRRGDVRAYLAASEEQQFDLVVAAETLQYLGPLETVVADASKVLKPGGYFSFTVDRRRTNEGEEQEGRDEQGHDEDDPEEGYSLKTDGTYAYSRGYLERLARLGGYEIVVLKRHSTMVQRGEAAPGYMGVFRKPE</sequence>
<dbReference type="OrthoDB" id="309339at2759"/>
<dbReference type="InterPro" id="IPR019734">
    <property type="entry name" value="TPR_rpt"/>
</dbReference>
<dbReference type="Pfam" id="PF07719">
    <property type="entry name" value="TPR_2"/>
    <property type="match status" value="1"/>
</dbReference>
<evidence type="ECO:0000256" key="5">
    <source>
        <dbReference type="SAM" id="SignalP"/>
    </source>
</evidence>